<evidence type="ECO:0000259" key="9">
    <source>
        <dbReference type="Pfam" id="PF01648"/>
    </source>
</evidence>
<evidence type="ECO:0000256" key="2">
    <source>
        <dbReference type="ARBA" id="ARBA00022679"/>
    </source>
</evidence>
<organism evidence="10 11">
    <name type="scientific">Candidatus Marinarcus aquaticus</name>
    <dbReference type="NCBI Taxonomy" id="2044504"/>
    <lineage>
        <taxon>Bacteria</taxon>
        <taxon>Pseudomonadati</taxon>
        <taxon>Campylobacterota</taxon>
        <taxon>Epsilonproteobacteria</taxon>
        <taxon>Campylobacterales</taxon>
        <taxon>Arcobacteraceae</taxon>
        <taxon>Candidatus Marinarcus</taxon>
    </lineage>
</organism>
<dbReference type="GO" id="GO:0005737">
    <property type="term" value="C:cytoplasm"/>
    <property type="evidence" value="ECO:0007669"/>
    <property type="project" value="UniProtKB-SubCell"/>
</dbReference>
<dbReference type="NCBIfam" id="TIGR00516">
    <property type="entry name" value="acpS"/>
    <property type="match status" value="1"/>
</dbReference>
<accession>A0A4Q0XP65</accession>
<evidence type="ECO:0000256" key="1">
    <source>
        <dbReference type="ARBA" id="ARBA00022516"/>
    </source>
</evidence>
<comment type="subcellular location">
    <subcellularLocation>
        <location evidence="8">Cytoplasm</location>
    </subcellularLocation>
</comment>
<evidence type="ECO:0000313" key="11">
    <source>
        <dbReference type="Proteomes" id="UP000290657"/>
    </source>
</evidence>
<dbReference type="EC" id="2.7.8.7" evidence="8"/>
<dbReference type="AlphaFoldDB" id="A0A4Q0XP65"/>
<dbReference type="RefSeq" id="WP_128996357.1">
    <property type="nucleotide sequence ID" value="NZ_PDKN01000005.1"/>
</dbReference>
<keyword evidence="6 8" id="KW-0443">Lipid metabolism</keyword>
<keyword evidence="3 8" id="KW-0479">Metal-binding</keyword>
<dbReference type="SUPFAM" id="SSF56214">
    <property type="entry name" value="4'-phosphopantetheinyl transferase"/>
    <property type="match status" value="1"/>
</dbReference>
<proteinExistence type="inferred from homology"/>
<evidence type="ECO:0000313" key="10">
    <source>
        <dbReference type="EMBL" id="RXJ56384.1"/>
    </source>
</evidence>
<dbReference type="Gene3D" id="3.90.470.20">
    <property type="entry name" value="4'-phosphopantetheinyl transferase domain"/>
    <property type="match status" value="1"/>
</dbReference>
<sequence>MIGIDITSIDRIDRLIQKYDQKALKRFLNAEEIELVKSSSTAAGFWAVKEATSKALGCGIGKTCGFHDIKISKTKKNAPKVKLKKRLMKKFDIKSVSVSITHDGGFAAAVVHIEQH</sequence>
<dbReference type="GO" id="GO:0008897">
    <property type="term" value="F:holo-[acyl-carrier-protein] synthase activity"/>
    <property type="evidence" value="ECO:0007669"/>
    <property type="project" value="UniProtKB-UniRule"/>
</dbReference>
<dbReference type="GO" id="GO:0006633">
    <property type="term" value="P:fatty acid biosynthetic process"/>
    <property type="evidence" value="ECO:0007669"/>
    <property type="project" value="UniProtKB-UniRule"/>
</dbReference>
<evidence type="ECO:0000256" key="6">
    <source>
        <dbReference type="ARBA" id="ARBA00023098"/>
    </source>
</evidence>
<keyword evidence="4 8" id="KW-0276">Fatty acid metabolism</keyword>
<comment type="caution">
    <text evidence="10">The sequence shown here is derived from an EMBL/GenBank/DDBJ whole genome shotgun (WGS) entry which is preliminary data.</text>
</comment>
<dbReference type="InterPro" id="IPR002582">
    <property type="entry name" value="ACPS"/>
</dbReference>
<reference evidence="10 11" key="1">
    <citation type="submission" date="2017-10" db="EMBL/GenBank/DDBJ databases">
        <title>Genomics of the genus Arcobacter.</title>
        <authorList>
            <person name="Perez-Cataluna A."/>
            <person name="Figueras M.J."/>
        </authorList>
    </citation>
    <scope>NUCLEOTIDE SEQUENCE [LARGE SCALE GENOMIC DNA]</scope>
    <source>
        <strain evidence="10 11">CECT 8987</strain>
    </source>
</reference>
<dbReference type="HAMAP" id="MF_00101">
    <property type="entry name" value="AcpS"/>
    <property type="match status" value="1"/>
</dbReference>
<gene>
    <name evidence="8" type="primary">acpS</name>
    <name evidence="10" type="ORF">CRV04_08180</name>
</gene>
<dbReference type="Proteomes" id="UP000290657">
    <property type="component" value="Unassembled WGS sequence"/>
</dbReference>
<dbReference type="EMBL" id="PDKN01000005">
    <property type="protein sequence ID" value="RXJ56384.1"/>
    <property type="molecule type" value="Genomic_DNA"/>
</dbReference>
<dbReference type="InterPro" id="IPR008278">
    <property type="entry name" value="4-PPantetheinyl_Trfase_dom"/>
</dbReference>
<dbReference type="InterPro" id="IPR004568">
    <property type="entry name" value="Ppantetheine-prot_Trfase_dom"/>
</dbReference>
<evidence type="ECO:0000256" key="3">
    <source>
        <dbReference type="ARBA" id="ARBA00022723"/>
    </source>
</evidence>
<name>A0A4Q0XP65_9BACT</name>
<feature type="binding site" evidence="8">
    <location>
        <position position="5"/>
    </location>
    <ligand>
        <name>Mg(2+)</name>
        <dbReference type="ChEBI" id="CHEBI:18420"/>
    </ligand>
</feature>
<evidence type="ECO:0000256" key="5">
    <source>
        <dbReference type="ARBA" id="ARBA00022842"/>
    </source>
</evidence>
<dbReference type="OrthoDB" id="517356at2"/>
<keyword evidence="11" id="KW-1185">Reference proteome</keyword>
<keyword evidence="1 8" id="KW-0444">Lipid biosynthesis</keyword>
<evidence type="ECO:0000256" key="4">
    <source>
        <dbReference type="ARBA" id="ARBA00022832"/>
    </source>
</evidence>
<dbReference type="InterPro" id="IPR037143">
    <property type="entry name" value="4-PPantetheinyl_Trfase_dom_sf"/>
</dbReference>
<keyword evidence="8" id="KW-0963">Cytoplasm</keyword>
<keyword evidence="7 8" id="KW-0275">Fatty acid biosynthesis</keyword>
<comment type="cofactor">
    <cofactor evidence="8">
        <name>Mg(2+)</name>
        <dbReference type="ChEBI" id="CHEBI:18420"/>
    </cofactor>
</comment>
<dbReference type="Pfam" id="PF01648">
    <property type="entry name" value="ACPS"/>
    <property type="match status" value="1"/>
</dbReference>
<protein>
    <recommendedName>
        <fullName evidence="8">Holo-[acyl-carrier-protein] synthase</fullName>
        <shortName evidence="8">Holo-ACP synthase</shortName>
        <ecNumber evidence="8">2.7.8.7</ecNumber>
    </recommendedName>
    <alternativeName>
        <fullName evidence="8">4'-phosphopantetheinyl transferase AcpS</fullName>
    </alternativeName>
</protein>
<comment type="similarity">
    <text evidence="8">Belongs to the P-Pant transferase superfamily. AcpS family.</text>
</comment>
<dbReference type="GO" id="GO:0000287">
    <property type="term" value="F:magnesium ion binding"/>
    <property type="evidence" value="ECO:0007669"/>
    <property type="project" value="UniProtKB-UniRule"/>
</dbReference>
<keyword evidence="5 8" id="KW-0460">Magnesium</keyword>
<evidence type="ECO:0000256" key="7">
    <source>
        <dbReference type="ARBA" id="ARBA00023160"/>
    </source>
</evidence>
<dbReference type="NCBIfam" id="TIGR00556">
    <property type="entry name" value="pantethn_trn"/>
    <property type="match status" value="1"/>
</dbReference>
<feature type="binding site" evidence="8">
    <location>
        <position position="50"/>
    </location>
    <ligand>
        <name>Mg(2+)</name>
        <dbReference type="ChEBI" id="CHEBI:18420"/>
    </ligand>
</feature>
<keyword evidence="2 8" id="KW-0808">Transferase</keyword>
<feature type="domain" description="4'-phosphopantetheinyl transferase" evidence="9">
    <location>
        <begin position="2"/>
        <end position="110"/>
    </location>
</feature>
<comment type="catalytic activity">
    <reaction evidence="8">
        <text>apo-[ACP] + CoA = holo-[ACP] + adenosine 3',5'-bisphosphate + H(+)</text>
        <dbReference type="Rhea" id="RHEA:12068"/>
        <dbReference type="Rhea" id="RHEA-COMP:9685"/>
        <dbReference type="Rhea" id="RHEA-COMP:9690"/>
        <dbReference type="ChEBI" id="CHEBI:15378"/>
        <dbReference type="ChEBI" id="CHEBI:29999"/>
        <dbReference type="ChEBI" id="CHEBI:57287"/>
        <dbReference type="ChEBI" id="CHEBI:58343"/>
        <dbReference type="ChEBI" id="CHEBI:64479"/>
        <dbReference type="EC" id="2.7.8.7"/>
    </reaction>
</comment>
<evidence type="ECO:0000256" key="8">
    <source>
        <dbReference type="HAMAP-Rule" id="MF_00101"/>
    </source>
</evidence>
<comment type="function">
    <text evidence="8">Transfers the 4'-phosphopantetheine moiety from coenzyme A to a Ser of acyl-carrier-protein.</text>
</comment>